<reference evidence="5" key="4">
    <citation type="submission" date="2015-04" db="EMBL/GenBank/DDBJ databases">
        <title>Physiological reanalysis, assessment of diazotrophy, and genome sequences of multiple isolates of Streptomyces thermoautotrophicus.</title>
        <authorList>
            <person name="MacKellar D.C."/>
            <person name="Lieber L."/>
            <person name="Norman J."/>
            <person name="Bolger A."/>
            <person name="Tobin C."/>
            <person name="Murray J.W."/>
            <person name="Chang R."/>
            <person name="Ford T."/>
            <person name="Nguyen P.Q."/>
            <person name="Woodward J."/>
            <person name="Permingeat H."/>
            <person name="Joshi N.S."/>
            <person name="Silver P.A."/>
            <person name="Usadel B."/>
            <person name="Rutherford A.W."/>
            <person name="Friesen M."/>
            <person name="Prell J."/>
        </authorList>
    </citation>
    <scope>NUCLEOTIDE SEQUENCE [LARGE SCALE GENOMIC DNA]</scope>
    <source>
        <strain evidence="5">H1</strain>
    </source>
</reference>
<proteinExistence type="predicted"/>
<accession>A0A132N132</accession>
<organism evidence="3 7">
    <name type="scientific">Carbonactinospora thermoautotrophica</name>
    <dbReference type="NCBI Taxonomy" id="1469144"/>
    <lineage>
        <taxon>Bacteria</taxon>
        <taxon>Bacillati</taxon>
        <taxon>Actinomycetota</taxon>
        <taxon>Actinomycetes</taxon>
        <taxon>Kitasatosporales</taxon>
        <taxon>Carbonactinosporaceae</taxon>
        <taxon>Carbonactinospora</taxon>
    </lineage>
</organism>
<evidence type="ECO:0000313" key="7">
    <source>
        <dbReference type="Proteomes" id="UP000070659"/>
    </source>
</evidence>
<dbReference type="EMBL" id="LAXD01000001">
    <property type="protein sequence ID" value="KWX02753.1"/>
    <property type="molecule type" value="Genomic_DNA"/>
</dbReference>
<evidence type="ECO:0000256" key="1">
    <source>
        <dbReference type="SAM" id="MobiDB-lite"/>
    </source>
</evidence>
<dbReference type="Proteomes" id="UP000070659">
    <property type="component" value="Unassembled WGS sequence"/>
</dbReference>
<evidence type="ECO:0000313" key="4">
    <source>
        <dbReference type="EMBL" id="KWX10471.1"/>
    </source>
</evidence>
<dbReference type="AlphaFoldDB" id="A0A132N132"/>
<dbReference type="PATRIC" id="fig|1469144.10.peg.4072"/>
<protein>
    <submittedName>
        <fullName evidence="3">Uncharacterized protein</fullName>
    </submittedName>
</protein>
<dbReference type="RefSeq" id="WP_066889971.1">
    <property type="nucleotide sequence ID" value="NZ_JYIJ01000017.1"/>
</dbReference>
<reference evidence="2" key="3">
    <citation type="submission" date="2015-04" db="EMBL/GenBank/DDBJ databases">
        <title>Physiological reanalysis, assessment of diazotrophy, and genome sequences of multiple isolates of Streptomyces thermoautotrophicus.</title>
        <authorList>
            <person name="MacKellar D.C."/>
            <person name="Lieber L."/>
            <person name="Norman J."/>
            <person name="Bolger A."/>
            <person name="Tobin C."/>
            <person name="Murray J.W."/>
            <person name="Woodward J."/>
            <person name="Friesen M."/>
            <person name="Prell J."/>
        </authorList>
    </citation>
    <scope>NUCLEOTIDE SEQUENCE [LARGE SCALE GENOMIC DNA]</scope>
    <source>
        <strain evidence="2">H1</strain>
    </source>
</reference>
<reference evidence="3 7" key="1">
    <citation type="submission" date="2015-02" db="EMBL/GenBank/DDBJ databases">
        <title>Physiological reanalysis, assessment of diazotrophy, and genome sequences of multiple isolates of Streptomyces thermoautotrophicus.</title>
        <authorList>
            <person name="MacKellar D.C."/>
            <person name="Lieber L."/>
            <person name="Norman J."/>
            <person name="Bolger A."/>
            <person name="Tobin C."/>
            <person name="Murray J.W."/>
            <person name="Prell J."/>
        </authorList>
    </citation>
    <scope>NUCLEOTIDE SEQUENCE [LARGE SCALE GENOMIC DNA]</scope>
    <source>
        <strain evidence="3 7">UBT1</strain>
    </source>
</reference>
<evidence type="ECO:0000313" key="3">
    <source>
        <dbReference type="EMBL" id="KWX03794.1"/>
    </source>
</evidence>
<feature type="region of interest" description="Disordered" evidence="1">
    <location>
        <begin position="1"/>
        <end position="20"/>
    </location>
</feature>
<dbReference type="Proteomes" id="UP000070188">
    <property type="component" value="Unassembled WGS sequence"/>
</dbReference>
<dbReference type="EMBL" id="JYIK01000459">
    <property type="protein sequence ID" value="KWX10471.1"/>
    <property type="molecule type" value="Genomic_DNA"/>
</dbReference>
<keyword evidence="5" id="KW-1185">Reference proteome</keyword>
<comment type="caution">
    <text evidence="3">The sequence shown here is derived from an EMBL/GenBank/DDBJ whole genome shotgun (WGS) entry which is preliminary data.</text>
</comment>
<gene>
    <name evidence="2" type="ORF">LI90_3799</name>
    <name evidence="3" type="ORF">TH66_13495</name>
    <name evidence="4" type="ORF">TR74_03380</name>
</gene>
<dbReference type="STRING" id="1469144.LI90_3799"/>
<dbReference type="EMBL" id="JYIJ01000017">
    <property type="protein sequence ID" value="KWX03794.1"/>
    <property type="molecule type" value="Genomic_DNA"/>
</dbReference>
<evidence type="ECO:0000313" key="6">
    <source>
        <dbReference type="Proteomes" id="UP000070598"/>
    </source>
</evidence>
<sequence length="62" mass="6564">MSSVRTITSTDTTPNGKQRKTTVALTCAANRTGRFLAGRITGTRRDDLTAVADAAGVLRQGR</sequence>
<name>A0A132N132_9ACTN</name>
<dbReference type="Proteomes" id="UP000070598">
    <property type="component" value="Unassembled WGS sequence"/>
</dbReference>
<evidence type="ECO:0000313" key="5">
    <source>
        <dbReference type="Proteomes" id="UP000070188"/>
    </source>
</evidence>
<reference evidence="6" key="2">
    <citation type="submission" date="2015-02" db="EMBL/GenBank/DDBJ databases">
        <title>Physiological reanalysis, assessment of diazotrophy, and genome sequences of multiple isolates of Streptomyces thermoautotrophicus.</title>
        <authorList>
            <person name="MacKellar D.C."/>
            <person name="Lieber L."/>
            <person name="Norman J."/>
            <person name="Bolger A."/>
            <person name="Tobin C."/>
            <person name="Murray J.W."/>
            <person name="Friesen M."/>
            <person name="Prell J."/>
        </authorList>
    </citation>
    <scope>NUCLEOTIDE SEQUENCE [LARGE SCALE GENOMIC DNA]</scope>
    <source>
        <strain evidence="6">UBT1</strain>
    </source>
</reference>
<evidence type="ECO:0000313" key="2">
    <source>
        <dbReference type="EMBL" id="KWX02753.1"/>
    </source>
</evidence>